<dbReference type="InterPro" id="IPR036895">
    <property type="entry name" value="Uracil-DNA_glycosylase-like_sf"/>
</dbReference>
<reference evidence="5 6" key="1">
    <citation type="submission" date="2020-07" db="EMBL/GenBank/DDBJ databases">
        <title>Sequencing the genomes of 1000 actinobacteria strains.</title>
        <authorList>
            <person name="Klenk H.-P."/>
        </authorList>
    </citation>
    <scope>NUCLEOTIDE SEQUENCE [LARGE SCALE GENOMIC DNA]</scope>
    <source>
        <strain evidence="5 6">DSM 44442</strain>
    </source>
</reference>
<dbReference type="SMART" id="SM00987">
    <property type="entry name" value="UreE_C"/>
    <property type="match status" value="1"/>
</dbReference>
<dbReference type="AlphaFoldDB" id="A0A7Z0J7X6"/>
<comment type="caution">
    <text evidence="5">The sequence shown here is derived from an EMBL/GenBank/DDBJ whole genome shotgun (WGS) entry which is preliminary data.</text>
</comment>
<dbReference type="PANTHER" id="PTHR12159:SF9">
    <property type="entry name" value="G_T MISMATCH-SPECIFIC THYMINE DNA GLYCOSYLASE"/>
    <property type="match status" value="1"/>
</dbReference>
<dbReference type="PANTHER" id="PTHR12159">
    <property type="entry name" value="G/T AND G/U MISMATCH-SPECIFIC DNA GLYCOSYLASE"/>
    <property type="match status" value="1"/>
</dbReference>
<name>A0A7Z0J7X6_9ACTN</name>
<dbReference type="EMBL" id="JACCFS010000001">
    <property type="protein sequence ID" value="NYJ32356.1"/>
    <property type="molecule type" value="Genomic_DNA"/>
</dbReference>
<dbReference type="InterPro" id="IPR015637">
    <property type="entry name" value="MUG/TDG"/>
</dbReference>
<dbReference type="Proteomes" id="UP000572051">
    <property type="component" value="Unassembled WGS sequence"/>
</dbReference>
<dbReference type="SMART" id="SM00986">
    <property type="entry name" value="UDG"/>
    <property type="match status" value="1"/>
</dbReference>
<dbReference type="Pfam" id="PF03167">
    <property type="entry name" value="UDG"/>
    <property type="match status" value="1"/>
</dbReference>
<dbReference type="Gene3D" id="3.40.470.10">
    <property type="entry name" value="Uracil-DNA glycosylase-like domain"/>
    <property type="match status" value="1"/>
</dbReference>
<evidence type="ECO:0000259" key="4">
    <source>
        <dbReference type="SMART" id="SM00986"/>
    </source>
</evidence>
<dbReference type="EC" id="3.2.2.-" evidence="5"/>
<evidence type="ECO:0000256" key="1">
    <source>
        <dbReference type="ARBA" id="ARBA00022763"/>
    </source>
</evidence>
<dbReference type="InterPro" id="IPR005122">
    <property type="entry name" value="Uracil-DNA_glycosylase-like"/>
</dbReference>
<dbReference type="GO" id="GO:0006285">
    <property type="term" value="P:base-excision repair, AP site formation"/>
    <property type="evidence" value="ECO:0007669"/>
    <property type="project" value="InterPro"/>
</dbReference>
<dbReference type="RefSeq" id="WP_179820138.1">
    <property type="nucleotide sequence ID" value="NZ_JACCFS010000001.1"/>
</dbReference>
<dbReference type="CDD" id="cd10028">
    <property type="entry name" value="UDG-F2_TDG_MUG"/>
    <property type="match status" value="1"/>
</dbReference>
<sequence length="201" mass="21989">MPRKEVTPARARRAPGPSRAELEAARAKVGPDVLAEGLDVLFCGINPGLASGAAGHHFANPGTRFWPALHGSGFTPRRLRADEEDELLALGLGITNVVDRTTAQANELTRAEAVEGGRWLRHKVERWRPRWLAVLGVTAFRDAFGDRSARVGPQAMEMGDARVWLLPNPSGRNAHWQLDGLTEEFARLRRAAGLPDRRSAP</sequence>
<evidence type="ECO:0000256" key="3">
    <source>
        <dbReference type="ARBA" id="ARBA00023204"/>
    </source>
</evidence>
<dbReference type="NCBIfam" id="NF007570">
    <property type="entry name" value="PRK10201.1"/>
    <property type="match status" value="1"/>
</dbReference>
<feature type="domain" description="Uracil-DNA glycosylase-like" evidence="4">
    <location>
        <begin position="31"/>
        <end position="189"/>
    </location>
</feature>
<evidence type="ECO:0000313" key="5">
    <source>
        <dbReference type="EMBL" id="NYJ32356.1"/>
    </source>
</evidence>
<gene>
    <name evidence="5" type="ORF">HNR10_000237</name>
</gene>
<organism evidence="5 6">
    <name type="scientific">Nocardiopsis aegyptia</name>
    <dbReference type="NCBI Taxonomy" id="220378"/>
    <lineage>
        <taxon>Bacteria</taxon>
        <taxon>Bacillati</taxon>
        <taxon>Actinomycetota</taxon>
        <taxon>Actinomycetes</taxon>
        <taxon>Streptosporangiales</taxon>
        <taxon>Nocardiopsidaceae</taxon>
        <taxon>Nocardiopsis</taxon>
    </lineage>
</organism>
<keyword evidence="6" id="KW-1185">Reference proteome</keyword>
<keyword evidence="2 5" id="KW-0378">Hydrolase</keyword>
<dbReference type="GO" id="GO:0004844">
    <property type="term" value="F:uracil DNA N-glycosylase activity"/>
    <property type="evidence" value="ECO:0007669"/>
    <property type="project" value="TreeGrafter"/>
</dbReference>
<dbReference type="SUPFAM" id="SSF52141">
    <property type="entry name" value="Uracil-DNA glycosylase-like"/>
    <property type="match status" value="1"/>
</dbReference>
<dbReference type="GO" id="GO:0008263">
    <property type="term" value="F:pyrimidine-specific mismatch base pair DNA N-glycosylase activity"/>
    <property type="evidence" value="ECO:0007669"/>
    <property type="project" value="TreeGrafter"/>
</dbReference>
<accession>A0A7Z0J7X6</accession>
<keyword evidence="3" id="KW-0234">DNA repair</keyword>
<evidence type="ECO:0000313" key="6">
    <source>
        <dbReference type="Proteomes" id="UP000572051"/>
    </source>
</evidence>
<keyword evidence="5" id="KW-0326">Glycosidase</keyword>
<keyword evidence="1" id="KW-0227">DNA damage</keyword>
<evidence type="ECO:0000256" key="2">
    <source>
        <dbReference type="ARBA" id="ARBA00022801"/>
    </source>
</evidence>
<proteinExistence type="predicted"/>
<protein>
    <submittedName>
        <fullName evidence="5">TDG/mug DNA glycosylase family protein</fullName>
        <ecNumber evidence="5">3.2.2.-</ecNumber>
    </submittedName>
</protein>